<proteinExistence type="inferred from homology"/>
<dbReference type="InterPro" id="IPR001515">
    <property type="entry name" value="Ribosomal_eL32"/>
</dbReference>
<dbReference type="InterPro" id="IPR055170">
    <property type="entry name" value="GFO_IDH_MocA-like_dom"/>
</dbReference>
<evidence type="ECO:0000259" key="5">
    <source>
        <dbReference type="Pfam" id="PF01408"/>
    </source>
</evidence>
<protein>
    <submittedName>
        <fullName evidence="7">Putative oxidoreductase family</fullName>
    </submittedName>
</protein>
<name>A0A0G2HEV0_PHACM</name>
<evidence type="ECO:0000313" key="8">
    <source>
        <dbReference type="Proteomes" id="UP000053317"/>
    </source>
</evidence>
<dbReference type="SUPFAM" id="SSF51735">
    <property type="entry name" value="NAD(P)-binding Rossmann-fold domains"/>
    <property type="match status" value="1"/>
</dbReference>
<keyword evidence="4" id="KW-0687">Ribonucleoprotein</keyword>
<feature type="domain" description="GFO/IDH/MocA-like oxidoreductase" evidence="6">
    <location>
        <begin position="152"/>
        <end position="263"/>
    </location>
</feature>
<dbReference type="GO" id="GO:0000166">
    <property type="term" value="F:nucleotide binding"/>
    <property type="evidence" value="ECO:0007669"/>
    <property type="project" value="InterPro"/>
</dbReference>
<dbReference type="GO" id="GO:0022625">
    <property type="term" value="C:cytosolic large ribosomal subunit"/>
    <property type="evidence" value="ECO:0007669"/>
    <property type="project" value="TreeGrafter"/>
</dbReference>
<reference evidence="7 8" key="2">
    <citation type="submission" date="2015-05" db="EMBL/GenBank/DDBJ databases">
        <authorList>
            <person name="Morales-Cruz A."/>
            <person name="Amrine K.C."/>
            <person name="Cantu D."/>
        </authorList>
    </citation>
    <scope>NUCLEOTIDE SEQUENCE [LARGE SCALE GENOMIC DNA]</scope>
    <source>
        <strain evidence="7">UCRPC4</strain>
    </source>
</reference>
<dbReference type="GO" id="GO:0003735">
    <property type="term" value="F:structural constituent of ribosome"/>
    <property type="evidence" value="ECO:0007669"/>
    <property type="project" value="InterPro"/>
</dbReference>
<dbReference type="EMBL" id="LCWF01000032">
    <property type="protein sequence ID" value="KKY26995.1"/>
    <property type="molecule type" value="Genomic_DNA"/>
</dbReference>
<sequence>MSIGVAILGGGIFAREEHLPAVQASQHLTLKAVWSRSLKSAKTLEADESQVDLYSEDSGTGKSLDDLLRRSDISAVIIALPIPNQPDYIRKVLLAGKHVLSEKPIAASVPIAVELLEWYHREIDTSKVTWGVAENFRYLHDITTAAEELSKAGRILTFRIRSETLVSGGKYYETPWRKVPTYQGGFLLDGGIHTIAGLRLLFAAAKDPIVSVSAFTAQLQEHLPPVDTISATFKTKSGAIGSLSLSFGTTFKGSEYLVATEQGIYGCTAYGDVTIKGETKKVQNERSGVPTEIRAWGEALASGKPNAKQSPQEGLADVEILESCLRSGEQGGTPIELQYQNMVSAKKHVPIVKKRTAHFNRHQADRFKCVPSSWRKPKGIDNRVRRRFKGQAPMPSIGYGSNKKTRHLMPSGHKAFLVHNAKEVELLLMHNRTYAAEISSSVSSRKRIEIVAKAKALGIKVTNGKARLTTES</sequence>
<evidence type="ECO:0000256" key="1">
    <source>
        <dbReference type="ARBA" id="ARBA00008431"/>
    </source>
</evidence>
<feature type="domain" description="Gfo/Idh/MocA-like oxidoreductase N-terminal" evidence="5">
    <location>
        <begin position="3"/>
        <end position="117"/>
    </location>
</feature>
<dbReference type="InterPro" id="IPR036351">
    <property type="entry name" value="Ribosomal_eL32_sf"/>
</dbReference>
<dbReference type="Pfam" id="PF01655">
    <property type="entry name" value="Ribosomal_L32e"/>
    <property type="match status" value="1"/>
</dbReference>
<gene>
    <name evidence="7" type="ORF">UCRPC4_g01342</name>
</gene>
<dbReference type="Pfam" id="PF22725">
    <property type="entry name" value="GFO_IDH_MocA_C3"/>
    <property type="match status" value="1"/>
</dbReference>
<dbReference type="InterPro" id="IPR000683">
    <property type="entry name" value="Gfo/Idh/MocA-like_OxRdtase_N"/>
</dbReference>
<dbReference type="PANTHER" id="PTHR23413:SF1">
    <property type="entry name" value="RIBOSOMAL PROTEIN L32"/>
    <property type="match status" value="1"/>
</dbReference>
<dbReference type="SUPFAM" id="SSF55347">
    <property type="entry name" value="Glyceraldehyde-3-phosphate dehydrogenase-like, C-terminal domain"/>
    <property type="match status" value="1"/>
</dbReference>
<comment type="similarity">
    <text evidence="1">Belongs to the eukaryotic ribosomal protein eL32 family.</text>
</comment>
<comment type="similarity">
    <text evidence="2">Belongs to the Gfo/Idh/MocA family.</text>
</comment>
<comment type="caution">
    <text evidence="7">The sequence shown here is derived from an EMBL/GenBank/DDBJ whole genome shotgun (WGS) entry which is preliminary data.</text>
</comment>
<reference evidence="7 8" key="1">
    <citation type="submission" date="2015-05" db="EMBL/GenBank/DDBJ databases">
        <title>Distinctive expansion of gene families associated with plant cell wall degradation and secondary metabolism in the genomes of grapevine trunk pathogens.</title>
        <authorList>
            <person name="Lawrence D.P."/>
            <person name="Travadon R."/>
            <person name="Rolshausen P.E."/>
            <person name="Baumgartner K."/>
        </authorList>
    </citation>
    <scope>NUCLEOTIDE SEQUENCE [LARGE SCALE GENOMIC DNA]</scope>
    <source>
        <strain evidence="7">UCRPC4</strain>
    </source>
</reference>
<evidence type="ECO:0000256" key="3">
    <source>
        <dbReference type="ARBA" id="ARBA00022980"/>
    </source>
</evidence>
<dbReference type="GO" id="GO:0006412">
    <property type="term" value="P:translation"/>
    <property type="evidence" value="ECO:0007669"/>
    <property type="project" value="InterPro"/>
</dbReference>
<dbReference type="CDD" id="cd00513">
    <property type="entry name" value="Ribosomal_L32_L32e"/>
    <property type="match status" value="1"/>
</dbReference>
<evidence type="ECO:0000259" key="6">
    <source>
        <dbReference type="Pfam" id="PF22725"/>
    </source>
</evidence>
<keyword evidence="3" id="KW-0689">Ribosomal protein</keyword>
<dbReference type="Gene3D" id="3.40.50.720">
    <property type="entry name" value="NAD(P)-binding Rossmann-like Domain"/>
    <property type="match status" value="1"/>
</dbReference>
<dbReference type="OrthoDB" id="268693at2759"/>
<dbReference type="InterPro" id="IPR036291">
    <property type="entry name" value="NAD(P)-bd_dom_sf"/>
</dbReference>
<dbReference type="Pfam" id="PF01408">
    <property type="entry name" value="GFO_IDH_MocA"/>
    <property type="match status" value="1"/>
</dbReference>
<accession>A0A0G2HEV0</accession>
<dbReference type="SUPFAM" id="SSF52042">
    <property type="entry name" value="Ribosomal protein L32e"/>
    <property type="match status" value="1"/>
</dbReference>
<dbReference type="PANTHER" id="PTHR23413">
    <property type="entry name" value="60S RIBOSOMAL PROTEIN L32 AND DNA-DIRECTED RNA POLYMERASE II, SUBUNIT N"/>
    <property type="match status" value="1"/>
</dbReference>
<evidence type="ECO:0000256" key="2">
    <source>
        <dbReference type="ARBA" id="ARBA00010928"/>
    </source>
</evidence>
<dbReference type="AlphaFoldDB" id="A0A0G2HEV0"/>
<keyword evidence="8" id="KW-1185">Reference proteome</keyword>
<evidence type="ECO:0000256" key="4">
    <source>
        <dbReference type="ARBA" id="ARBA00023274"/>
    </source>
</evidence>
<dbReference type="Proteomes" id="UP000053317">
    <property type="component" value="Unassembled WGS sequence"/>
</dbReference>
<evidence type="ECO:0000313" key="7">
    <source>
        <dbReference type="EMBL" id="KKY26995.1"/>
    </source>
</evidence>
<dbReference type="SMART" id="SM01393">
    <property type="entry name" value="Ribosomal_L32e"/>
    <property type="match status" value="1"/>
</dbReference>
<dbReference type="Gene3D" id="3.30.360.10">
    <property type="entry name" value="Dihydrodipicolinate Reductase, domain 2"/>
    <property type="match status" value="1"/>
</dbReference>
<organism evidence="7 8">
    <name type="scientific">Phaeomoniella chlamydospora</name>
    <name type="common">Phaeoacremonium chlamydosporum</name>
    <dbReference type="NCBI Taxonomy" id="158046"/>
    <lineage>
        <taxon>Eukaryota</taxon>
        <taxon>Fungi</taxon>
        <taxon>Dikarya</taxon>
        <taxon>Ascomycota</taxon>
        <taxon>Pezizomycotina</taxon>
        <taxon>Eurotiomycetes</taxon>
        <taxon>Chaetothyriomycetidae</taxon>
        <taxon>Phaeomoniellales</taxon>
        <taxon>Phaeomoniellaceae</taxon>
        <taxon>Phaeomoniella</taxon>
    </lineage>
</organism>